<organism evidence="1 2">
    <name type="scientific">Araneus ventricosus</name>
    <name type="common">Orbweaver spider</name>
    <name type="synonym">Epeira ventricosa</name>
    <dbReference type="NCBI Taxonomy" id="182803"/>
    <lineage>
        <taxon>Eukaryota</taxon>
        <taxon>Metazoa</taxon>
        <taxon>Ecdysozoa</taxon>
        <taxon>Arthropoda</taxon>
        <taxon>Chelicerata</taxon>
        <taxon>Arachnida</taxon>
        <taxon>Araneae</taxon>
        <taxon>Araneomorphae</taxon>
        <taxon>Entelegynae</taxon>
        <taxon>Araneoidea</taxon>
        <taxon>Araneidae</taxon>
        <taxon>Araneus</taxon>
    </lineage>
</organism>
<sequence length="65" mass="7288">MLFAARVDIDVYDASGNLIRIAGCCAYQPVFGIPLEEHLKVTKREIAIVLETCVCWLLESAMEEE</sequence>
<feature type="non-terminal residue" evidence="1">
    <location>
        <position position="65"/>
    </location>
</feature>
<reference evidence="1 2" key="1">
    <citation type="journal article" date="2019" name="Sci. Rep.">
        <title>Orb-weaving spider Araneus ventricosus genome elucidates the spidroin gene catalogue.</title>
        <authorList>
            <person name="Kono N."/>
            <person name="Nakamura H."/>
            <person name="Ohtoshi R."/>
            <person name="Moran D.A.P."/>
            <person name="Shinohara A."/>
            <person name="Yoshida Y."/>
            <person name="Fujiwara M."/>
            <person name="Mori M."/>
            <person name="Tomita M."/>
            <person name="Arakawa K."/>
        </authorList>
    </citation>
    <scope>NUCLEOTIDE SEQUENCE [LARGE SCALE GENOMIC DNA]</scope>
</reference>
<proteinExistence type="predicted"/>
<accession>A0A4Y2SHM7</accession>
<keyword evidence="2" id="KW-1185">Reference proteome</keyword>
<dbReference type="OrthoDB" id="19923at2759"/>
<protein>
    <submittedName>
        <fullName evidence="1">Uncharacterized protein</fullName>
    </submittedName>
</protein>
<evidence type="ECO:0000313" key="2">
    <source>
        <dbReference type="Proteomes" id="UP000499080"/>
    </source>
</evidence>
<name>A0A4Y2SHM7_ARAVE</name>
<comment type="caution">
    <text evidence="1">The sequence shown here is derived from an EMBL/GenBank/DDBJ whole genome shotgun (WGS) entry which is preliminary data.</text>
</comment>
<dbReference type="AlphaFoldDB" id="A0A4Y2SHM7"/>
<evidence type="ECO:0000313" key="1">
    <source>
        <dbReference type="EMBL" id="GBN86715.1"/>
    </source>
</evidence>
<gene>
    <name evidence="1" type="ORF">AVEN_204976_1</name>
</gene>
<dbReference type="EMBL" id="BGPR01021433">
    <property type="protein sequence ID" value="GBN86715.1"/>
    <property type="molecule type" value="Genomic_DNA"/>
</dbReference>
<dbReference type="Proteomes" id="UP000499080">
    <property type="component" value="Unassembled WGS sequence"/>
</dbReference>